<dbReference type="PATRIC" id="fig|1400520.3.peg.3334"/>
<dbReference type="SUPFAM" id="SSF49401">
    <property type="entry name" value="Bacterial adhesins"/>
    <property type="match status" value="4"/>
</dbReference>
<keyword evidence="6" id="KW-0812">Transmembrane</keyword>
<dbReference type="HOGENOM" id="CLU_373766_0_0_9"/>
<feature type="domain" description="Gram-positive cocci surface proteins LPxTG" evidence="7">
    <location>
        <begin position="709"/>
        <end position="743"/>
    </location>
</feature>
<sequence>MNGQTVTNPQITDQLGRNHQYVVGSAVATSPIGRKIPVTATANGTQVTFSFKGKVTTNINLTYRTTTTNDSGAETFSNAALYHDDNGHNAAANATISREAVPSGPDENENPNVTPPGPTDPGKPTEPGKPQPTGPIDLTKSVAWADPEKPTTLNWTVTITGNGHPLVNPEIIDRLSSNQSYLPGSAKAIDSNGQTLAVVDDHSGTEVSFKMAGTHTGTIKLTYQSTTDNPSGKETFDNAADYHDDNGNEASATAEISRDGDEVEPEIPPGESTPIKMKKTAAWSEPNDFTKITWRLAVTANGNQLINPQITDQLSDNHQYIENSVTATTASGTAIPVTATVAGQTIVFKLAGTFNENLSLDYQTRTTSPTGAAVFNNAAIYEDDAGNNAAADASIDRDATIIEPELPGKKAIEMTKSATWARPDDFTNILWTITMNANDNQLINPQFTDDGSPALTYVENSAQAIDSTGQSIPVNVVVNGQQLIFMLRGTFTDNLKLTYLTKTVTPTGAATYANVVVYDDDNDNEATADATIDRPEIPVKPPVTNPGEPGQPGKPEPPVTNPGEPGQPSKPEPPITNPGEPGQPSKPEPPITNPGEPGQPSKPEPPVINPGEPGQPSKPEPPVTNPSEPGQPSKPEPPVIKPSEPEKPTATHPPVTAPGEATQPEPSTSSTPEWPSPTQPTTAPPVTMPADELTTTEPVTAGTAATTTLPQTNEHHTSLAALLGAGLLLILAALGYWKRRPEH</sequence>
<dbReference type="Gene3D" id="2.60.40.740">
    <property type="match status" value="2"/>
</dbReference>
<comment type="caution">
    <text evidence="8">The sequence shown here is derived from an EMBL/GenBank/DDBJ whole genome shotgun (WGS) entry which is preliminary data.</text>
</comment>
<keyword evidence="6" id="KW-0472">Membrane</keyword>
<dbReference type="eggNOG" id="COG3827">
    <property type="taxonomic scope" value="Bacteria"/>
</dbReference>
<dbReference type="AlphaFoldDB" id="W6TBF7"/>
<organism evidence="8 9">
    <name type="scientific">Lactiplantibacillus fabifermentans T30PCM01</name>
    <dbReference type="NCBI Taxonomy" id="1400520"/>
    <lineage>
        <taxon>Bacteria</taxon>
        <taxon>Bacillati</taxon>
        <taxon>Bacillota</taxon>
        <taxon>Bacilli</taxon>
        <taxon>Lactobacillales</taxon>
        <taxon>Lactobacillaceae</taxon>
        <taxon>Lactiplantibacillus</taxon>
    </lineage>
</organism>
<evidence type="ECO:0000256" key="5">
    <source>
        <dbReference type="SAM" id="MobiDB-lite"/>
    </source>
</evidence>
<dbReference type="STRING" id="1400520.LFAB_16945"/>
<dbReference type="EMBL" id="AWWK01000094">
    <property type="protein sequence ID" value="ETY72560.1"/>
    <property type="molecule type" value="Genomic_DNA"/>
</dbReference>
<feature type="transmembrane region" description="Helical" evidence="6">
    <location>
        <begin position="719"/>
        <end position="737"/>
    </location>
</feature>
<dbReference type="RefSeq" id="WP_051502112.1">
    <property type="nucleotide sequence ID" value="NZ_KK036540.1"/>
</dbReference>
<keyword evidence="3" id="KW-0732">Signal</keyword>
<gene>
    <name evidence="8" type="ORF">LFAB_16945</name>
</gene>
<keyword evidence="2" id="KW-0964">Secreted</keyword>
<feature type="compositionally biased region" description="Low complexity" evidence="5">
    <location>
        <begin position="662"/>
        <end position="673"/>
    </location>
</feature>
<dbReference type="PROSITE" id="PS50847">
    <property type="entry name" value="GRAM_POS_ANCHORING"/>
    <property type="match status" value="1"/>
</dbReference>
<feature type="compositionally biased region" description="Pro residues" evidence="5">
    <location>
        <begin position="674"/>
        <end position="687"/>
    </location>
</feature>
<dbReference type="OrthoDB" id="2317153at2"/>
<dbReference type="InterPro" id="IPR019931">
    <property type="entry name" value="LPXTG_anchor"/>
</dbReference>
<protein>
    <submittedName>
        <fullName evidence="8">Cell surface protein</fullName>
    </submittedName>
</protein>
<evidence type="ECO:0000256" key="1">
    <source>
        <dbReference type="ARBA" id="ARBA00022512"/>
    </source>
</evidence>
<dbReference type="InterPro" id="IPR008966">
    <property type="entry name" value="Adhesion_dom_sf"/>
</dbReference>
<feature type="region of interest" description="Disordered" evidence="5">
    <location>
        <begin position="525"/>
        <end position="697"/>
    </location>
</feature>
<dbReference type="Proteomes" id="UP000019247">
    <property type="component" value="Unassembled WGS sequence"/>
</dbReference>
<reference evidence="8 9" key="1">
    <citation type="journal article" date="2014" name="Genome Announc.">
        <title>Genome Sequence of Lactobacillus fabifermentans Strain T30PCM01, Isolated from Fermenting Grape Marc.</title>
        <authorList>
            <person name="Treu L."/>
            <person name="Vendramin V."/>
            <person name="Bovo B."/>
            <person name="Giacomini A."/>
            <person name="Corich V."/>
            <person name="Campanaro S."/>
        </authorList>
    </citation>
    <scope>NUCLEOTIDE SEQUENCE [LARGE SCALE GENOMIC DNA]</scope>
    <source>
        <strain evidence="8 9">T30PCM01</strain>
    </source>
</reference>
<evidence type="ECO:0000256" key="3">
    <source>
        <dbReference type="ARBA" id="ARBA00022729"/>
    </source>
</evidence>
<feature type="region of interest" description="Disordered" evidence="5">
    <location>
        <begin position="245"/>
        <end position="274"/>
    </location>
</feature>
<feature type="region of interest" description="Disordered" evidence="5">
    <location>
        <begin position="100"/>
        <end position="138"/>
    </location>
</feature>
<proteinExistence type="predicted"/>
<keyword evidence="6" id="KW-1133">Transmembrane helix</keyword>
<evidence type="ECO:0000313" key="8">
    <source>
        <dbReference type="EMBL" id="ETY72560.1"/>
    </source>
</evidence>
<name>W6TBF7_9LACO</name>
<evidence type="ECO:0000259" key="7">
    <source>
        <dbReference type="PROSITE" id="PS50847"/>
    </source>
</evidence>
<keyword evidence="4" id="KW-0572">Peptidoglycan-anchor</keyword>
<dbReference type="NCBIfam" id="TIGR01167">
    <property type="entry name" value="LPXTG_anchor"/>
    <property type="match status" value="1"/>
</dbReference>
<accession>W6TBF7</accession>
<evidence type="ECO:0000256" key="6">
    <source>
        <dbReference type="SAM" id="Phobius"/>
    </source>
</evidence>
<keyword evidence="1" id="KW-0134">Cell wall</keyword>
<evidence type="ECO:0000256" key="2">
    <source>
        <dbReference type="ARBA" id="ARBA00022525"/>
    </source>
</evidence>
<evidence type="ECO:0000313" key="9">
    <source>
        <dbReference type="Proteomes" id="UP000019247"/>
    </source>
</evidence>
<evidence type="ECO:0000256" key="4">
    <source>
        <dbReference type="ARBA" id="ARBA00023088"/>
    </source>
</evidence>